<organism evidence="1 2">
    <name type="scientific">Paractinoplanes pyxinae</name>
    <dbReference type="NCBI Taxonomy" id="2997416"/>
    <lineage>
        <taxon>Bacteria</taxon>
        <taxon>Bacillati</taxon>
        <taxon>Actinomycetota</taxon>
        <taxon>Actinomycetes</taxon>
        <taxon>Micromonosporales</taxon>
        <taxon>Micromonosporaceae</taxon>
        <taxon>Paractinoplanes</taxon>
    </lineage>
</organism>
<dbReference type="EMBL" id="JAPNTZ010000013">
    <property type="protein sequence ID" value="MCY1142801.1"/>
    <property type="molecule type" value="Genomic_DNA"/>
</dbReference>
<dbReference type="SUPFAM" id="SSF52540">
    <property type="entry name" value="P-loop containing nucleoside triphosphate hydrolases"/>
    <property type="match status" value="1"/>
</dbReference>
<dbReference type="Pfam" id="PF13671">
    <property type="entry name" value="AAA_33"/>
    <property type="match status" value="1"/>
</dbReference>
<evidence type="ECO:0000313" key="1">
    <source>
        <dbReference type="EMBL" id="MCY1142801.1"/>
    </source>
</evidence>
<gene>
    <name evidence="1" type="ORF">OWR29_32815</name>
</gene>
<name>A0ABT4B8M4_9ACTN</name>
<dbReference type="RefSeq" id="WP_267567264.1">
    <property type="nucleotide sequence ID" value="NZ_JAPNTZ010000013.1"/>
</dbReference>
<reference evidence="1" key="1">
    <citation type="submission" date="2022-11" db="EMBL/GenBank/DDBJ databases">
        <authorList>
            <person name="Somphong A."/>
            <person name="Phongsopitanun W."/>
        </authorList>
    </citation>
    <scope>NUCLEOTIDE SEQUENCE</scope>
    <source>
        <strain evidence="1">Pm04-4</strain>
    </source>
</reference>
<dbReference type="InterPro" id="IPR027417">
    <property type="entry name" value="P-loop_NTPase"/>
</dbReference>
<protein>
    <submittedName>
        <fullName evidence="1">AAA family ATPase</fullName>
    </submittedName>
</protein>
<keyword evidence="2" id="KW-1185">Reference proteome</keyword>
<sequence>MPRLILLNGPPACGKSTLARRYVDGHPLALDLDIDVVRGLLGRWPEHAREAGLLARSIALAAARTHLTGGHDVVVPQLLARPAFIDQAGALARELGCAFHEIALVDTKENLRRRYIERAAARNRTTFDEAARTLAEQGQLTGLDEIHDRLTTLLGTRPDTRTIRIREGEVAGAYRDLLEILTGPSS</sequence>
<proteinExistence type="predicted"/>
<evidence type="ECO:0000313" key="2">
    <source>
        <dbReference type="Proteomes" id="UP001151002"/>
    </source>
</evidence>
<comment type="caution">
    <text evidence="1">The sequence shown here is derived from an EMBL/GenBank/DDBJ whole genome shotgun (WGS) entry which is preliminary data.</text>
</comment>
<dbReference type="Proteomes" id="UP001151002">
    <property type="component" value="Unassembled WGS sequence"/>
</dbReference>
<dbReference type="Gene3D" id="3.40.50.300">
    <property type="entry name" value="P-loop containing nucleotide triphosphate hydrolases"/>
    <property type="match status" value="1"/>
</dbReference>
<accession>A0ABT4B8M4</accession>